<gene>
    <name evidence="1" type="ORF">ACFFIZ_12465</name>
</gene>
<evidence type="ECO:0000313" key="1">
    <source>
        <dbReference type="EMBL" id="MFC0201094.1"/>
    </source>
</evidence>
<dbReference type="RefSeq" id="WP_378926772.1">
    <property type="nucleotide sequence ID" value="NZ_JBHLWQ010000115.1"/>
</dbReference>
<comment type="caution">
    <text evidence="1">The sequence shown here is derived from an EMBL/GenBank/DDBJ whole genome shotgun (WGS) entry which is preliminary data.</text>
</comment>
<protein>
    <submittedName>
        <fullName evidence="1">Uncharacterized protein</fullName>
    </submittedName>
</protein>
<name>A0ABV6CK11_9RHOB</name>
<feature type="non-terminal residue" evidence="1">
    <location>
        <position position="68"/>
    </location>
</feature>
<evidence type="ECO:0000313" key="2">
    <source>
        <dbReference type="Proteomes" id="UP001589795"/>
    </source>
</evidence>
<dbReference type="EMBL" id="JBHLWQ010000115">
    <property type="protein sequence ID" value="MFC0201094.1"/>
    <property type="molecule type" value="Genomic_DNA"/>
</dbReference>
<dbReference type="Proteomes" id="UP001589795">
    <property type="component" value="Unassembled WGS sequence"/>
</dbReference>
<organism evidence="1 2">
    <name type="scientific">Paracoccus rhizosphaerae</name>
    <dbReference type="NCBI Taxonomy" id="1133347"/>
    <lineage>
        <taxon>Bacteria</taxon>
        <taxon>Pseudomonadati</taxon>
        <taxon>Pseudomonadota</taxon>
        <taxon>Alphaproteobacteria</taxon>
        <taxon>Rhodobacterales</taxon>
        <taxon>Paracoccaceae</taxon>
        <taxon>Paracoccus</taxon>
    </lineage>
</organism>
<keyword evidence="2" id="KW-1185">Reference proteome</keyword>
<accession>A0ABV6CK11</accession>
<sequence length="68" mass="6686">MIAHADDRLATVLAAAVLIAPAPTISAVAPTIIAARLFPAGFGPSFGARTRGFGRGFGGNLGPVVVAA</sequence>
<reference evidence="1 2" key="1">
    <citation type="submission" date="2024-09" db="EMBL/GenBank/DDBJ databases">
        <authorList>
            <person name="Sun Q."/>
            <person name="Mori K."/>
        </authorList>
    </citation>
    <scope>NUCLEOTIDE SEQUENCE [LARGE SCALE GENOMIC DNA]</scope>
    <source>
        <strain evidence="1 2">CCM 7904</strain>
    </source>
</reference>
<proteinExistence type="predicted"/>